<dbReference type="EMBL" id="FXAW01000010">
    <property type="protein sequence ID" value="SMG51862.1"/>
    <property type="molecule type" value="Genomic_DNA"/>
</dbReference>
<keyword evidence="4" id="KW-1185">Reference proteome</keyword>
<evidence type="ECO:0000313" key="4">
    <source>
        <dbReference type="Proteomes" id="UP000193804"/>
    </source>
</evidence>
<organism evidence="3 4">
    <name type="scientific">Marivirga sericea</name>
    <dbReference type="NCBI Taxonomy" id="1028"/>
    <lineage>
        <taxon>Bacteria</taxon>
        <taxon>Pseudomonadati</taxon>
        <taxon>Bacteroidota</taxon>
        <taxon>Cytophagia</taxon>
        <taxon>Cytophagales</taxon>
        <taxon>Marivirgaceae</taxon>
        <taxon>Marivirga</taxon>
    </lineage>
</organism>
<dbReference type="Proteomes" id="UP000193804">
    <property type="component" value="Unassembled WGS sequence"/>
</dbReference>
<name>A0A1X7LF30_9BACT</name>
<feature type="region of interest" description="Disordered" evidence="1">
    <location>
        <begin position="248"/>
        <end position="280"/>
    </location>
</feature>
<feature type="signal peptide" evidence="2">
    <location>
        <begin position="1"/>
        <end position="24"/>
    </location>
</feature>
<keyword evidence="2" id="KW-0732">Signal</keyword>
<sequence>MKNRFLVVVLIFGLFMLAVNPAFSQGEENQKVGRISFNYKIPADKVVIKEAVLIFNATTSAFVFNKESAKNGAPENAASSSATGVSVKANLKDEQGSIVYRDYMKKDISVRTSAIGDLFQAFTYEDTWIPIKWEILNERKEIGSYECQKAVGTYRGRTYEAWFSEEIPLPYGPWKLFGLPGMILEAQDDENMFAVEFLGIEYPCADCDETIEKPTAPESKTLTEYVEFRDNFYDHMYNRIKARLPRNAANNFQKKPQPNDGRKYRDEKVFEWEKDTETAN</sequence>
<dbReference type="OrthoDB" id="1440774at2"/>
<protein>
    <submittedName>
        <fullName evidence="3">GLPGLI family protein</fullName>
    </submittedName>
</protein>
<reference evidence="4" key="1">
    <citation type="submission" date="2017-04" db="EMBL/GenBank/DDBJ databases">
        <authorList>
            <person name="Varghese N."/>
            <person name="Submissions S."/>
        </authorList>
    </citation>
    <scope>NUCLEOTIDE SEQUENCE [LARGE SCALE GENOMIC DNA]</scope>
    <source>
        <strain evidence="4">DSM 4125</strain>
    </source>
</reference>
<dbReference type="STRING" id="1028.SAMN05661096_03828"/>
<evidence type="ECO:0000313" key="3">
    <source>
        <dbReference type="EMBL" id="SMG51862.1"/>
    </source>
</evidence>
<feature type="compositionally biased region" description="Basic and acidic residues" evidence="1">
    <location>
        <begin position="260"/>
        <end position="280"/>
    </location>
</feature>
<accession>A0A1X7LF30</accession>
<evidence type="ECO:0000256" key="2">
    <source>
        <dbReference type="SAM" id="SignalP"/>
    </source>
</evidence>
<dbReference type="InterPro" id="IPR005901">
    <property type="entry name" value="GLPGLI"/>
</dbReference>
<feature type="chain" id="PRO_5012598031" evidence="2">
    <location>
        <begin position="25"/>
        <end position="280"/>
    </location>
</feature>
<dbReference type="RefSeq" id="WP_085518950.1">
    <property type="nucleotide sequence ID" value="NZ_FXAW01000010.1"/>
</dbReference>
<gene>
    <name evidence="3" type="ORF">SAMN05661096_03828</name>
</gene>
<dbReference type="NCBIfam" id="TIGR01200">
    <property type="entry name" value="GLPGLI"/>
    <property type="match status" value="1"/>
</dbReference>
<dbReference type="AlphaFoldDB" id="A0A1X7LF30"/>
<dbReference type="Pfam" id="PF09697">
    <property type="entry name" value="Porph_ging"/>
    <property type="match status" value="1"/>
</dbReference>
<evidence type="ECO:0000256" key="1">
    <source>
        <dbReference type="SAM" id="MobiDB-lite"/>
    </source>
</evidence>
<proteinExistence type="predicted"/>